<keyword evidence="2" id="KW-1185">Reference proteome</keyword>
<sequence length="373" mass="42487">MIVNRFNKLIPPQLPTPFSIYHSHSFSSISSISNCSNTTVHNHPCPLGNKKNNNRTLLSQTSNSQLSFQYAQKRYYNTSSSSLSTEISDDPIYFHRDSNKDIYIIGTSHVSKKSAEAVRNLIRDVKPDTIVVELCQARYQKLKAESEIKNIETRRPQKSFQSFLMEIMDMIRSGNIDPSLILQKTMQNFYNSFRMLGIIPGLEFKYAIQEAERLNANVVLGDVDISVTMRKLSKALLSEMMVTMTKHSYESQRLNDLLEPLANVLKKDNITEEELDREFKLILNNTKLKEMRSLFQSLFPMTFEAMMEGREQYIAKQIKTSKGRSVVAVVGALHVEGIKGLLNLPADKIPEPLPAPPQNLSIQDALSSFRKLF</sequence>
<evidence type="ECO:0000313" key="1">
    <source>
        <dbReference type="EMBL" id="KAF2075023.1"/>
    </source>
</evidence>
<reference evidence="1" key="1">
    <citation type="submission" date="2020-01" db="EMBL/GenBank/DDBJ databases">
        <title>Development of genomics and gene disruption for Polysphondylium violaceum indicates a role for the polyketide synthase stlB in stalk morphogenesis.</title>
        <authorList>
            <person name="Narita B."/>
            <person name="Kawabe Y."/>
            <person name="Kin K."/>
            <person name="Saito T."/>
            <person name="Gibbs R."/>
            <person name="Kuspa A."/>
            <person name="Muzny D."/>
            <person name="Queller D."/>
            <person name="Richards S."/>
            <person name="Strassman J."/>
            <person name="Sucgang R."/>
            <person name="Worley K."/>
            <person name="Schaap P."/>
        </authorList>
    </citation>
    <scope>NUCLEOTIDE SEQUENCE</scope>
    <source>
        <strain evidence="1">QSvi11</strain>
    </source>
</reference>
<dbReference type="AlphaFoldDB" id="A0A8J4PVY1"/>
<dbReference type="PANTHER" id="PTHR21530:SF7">
    <property type="entry name" value="TRAB DOMAIN-CONTAINING PROTEIN"/>
    <property type="match status" value="1"/>
</dbReference>
<dbReference type="InterPro" id="IPR002816">
    <property type="entry name" value="TraB/PrgY/GumN_fam"/>
</dbReference>
<comment type="caution">
    <text evidence="1">The sequence shown here is derived from an EMBL/GenBank/DDBJ whole genome shotgun (WGS) entry which is preliminary data.</text>
</comment>
<dbReference type="CDD" id="cd14726">
    <property type="entry name" value="TraB_PrgY-like"/>
    <property type="match status" value="1"/>
</dbReference>
<dbReference type="InterPro" id="IPR046345">
    <property type="entry name" value="TraB_PrgY-like"/>
</dbReference>
<organism evidence="1 2">
    <name type="scientific">Polysphondylium violaceum</name>
    <dbReference type="NCBI Taxonomy" id="133409"/>
    <lineage>
        <taxon>Eukaryota</taxon>
        <taxon>Amoebozoa</taxon>
        <taxon>Evosea</taxon>
        <taxon>Eumycetozoa</taxon>
        <taxon>Dictyostelia</taxon>
        <taxon>Dictyosteliales</taxon>
        <taxon>Dictyosteliaceae</taxon>
        <taxon>Polysphondylium</taxon>
    </lineage>
</organism>
<protein>
    <recommendedName>
        <fullName evidence="3">TraB family protein</fullName>
    </recommendedName>
</protein>
<name>A0A8J4PVY1_9MYCE</name>
<dbReference type="EMBL" id="AJWJ01000118">
    <property type="protein sequence ID" value="KAF2075023.1"/>
    <property type="molecule type" value="Genomic_DNA"/>
</dbReference>
<dbReference type="OrthoDB" id="48306at2759"/>
<dbReference type="PANTHER" id="PTHR21530">
    <property type="entry name" value="PHEROMONE SHUTDOWN PROTEIN"/>
    <property type="match status" value="1"/>
</dbReference>
<gene>
    <name evidence="1" type="ORF">CYY_003675</name>
</gene>
<dbReference type="Pfam" id="PF01963">
    <property type="entry name" value="TraB_PrgY_gumN"/>
    <property type="match status" value="1"/>
</dbReference>
<dbReference type="Proteomes" id="UP000695562">
    <property type="component" value="Unassembled WGS sequence"/>
</dbReference>
<accession>A0A8J4PVY1</accession>
<proteinExistence type="predicted"/>
<evidence type="ECO:0000313" key="2">
    <source>
        <dbReference type="Proteomes" id="UP000695562"/>
    </source>
</evidence>
<evidence type="ECO:0008006" key="3">
    <source>
        <dbReference type="Google" id="ProtNLM"/>
    </source>
</evidence>